<dbReference type="RefSeq" id="WP_092570329.1">
    <property type="nucleotide sequence ID" value="NZ_CALUDV010000008.1"/>
</dbReference>
<dbReference type="Gene3D" id="2.60.15.10">
    <property type="entry name" value="F0F1 ATP synthase delta/epsilon subunit, N-terminal"/>
    <property type="match status" value="1"/>
</dbReference>
<evidence type="ECO:0000256" key="8">
    <source>
        <dbReference type="HAMAP-Rule" id="MF_00530"/>
    </source>
</evidence>
<dbReference type="EMBL" id="FOEN01000002">
    <property type="protein sequence ID" value="SEP77508.1"/>
    <property type="molecule type" value="Genomic_DNA"/>
</dbReference>
<comment type="subunit">
    <text evidence="8 9">F-type ATPases have 2 components, CF(1) - the catalytic core - and CF(0) - the membrane proton channel. CF(1) has five subunits: alpha(3), beta(3), gamma(1), delta(1), epsilon(1). CF(0) has three main subunits: a, b and c.</text>
</comment>
<accession>A0A1H9ANK1</accession>
<feature type="domain" description="ATP synthase F1 complex delta/epsilon subunit N-terminal" evidence="10">
    <location>
        <begin position="9"/>
        <end position="89"/>
    </location>
</feature>
<keyword evidence="12" id="KW-1185">Reference proteome</keyword>
<dbReference type="Proteomes" id="UP000198833">
    <property type="component" value="Unassembled WGS sequence"/>
</dbReference>
<dbReference type="PANTHER" id="PTHR13822:SF10">
    <property type="entry name" value="ATP SYNTHASE EPSILON CHAIN, CHLOROPLASTIC"/>
    <property type="match status" value="1"/>
</dbReference>
<dbReference type="AlphaFoldDB" id="A0A1H9ANK1"/>
<dbReference type="CDD" id="cd12152">
    <property type="entry name" value="F1-ATPase_delta"/>
    <property type="match status" value="1"/>
</dbReference>
<keyword evidence="5 8" id="KW-0472">Membrane</keyword>
<dbReference type="InterPro" id="IPR020546">
    <property type="entry name" value="ATP_synth_F1_dsu/esu_N"/>
</dbReference>
<dbReference type="GO" id="GO:0005524">
    <property type="term" value="F:ATP binding"/>
    <property type="evidence" value="ECO:0007669"/>
    <property type="project" value="UniProtKB-UniRule"/>
</dbReference>
<keyword evidence="8" id="KW-1003">Cell membrane</keyword>
<dbReference type="GO" id="GO:0012505">
    <property type="term" value="C:endomembrane system"/>
    <property type="evidence" value="ECO:0007669"/>
    <property type="project" value="UniProtKB-SubCell"/>
</dbReference>
<name>A0A1H9ANK1_9LACT</name>
<evidence type="ECO:0000256" key="9">
    <source>
        <dbReference type="RuleBase" id="RU003656"/>
    </source>
</evidence>
<dbReference type="OrthoDB" id="9804110at2"/>
<evidence type="ECO:0000256" key="3">
    <source>
        <dbReference type="ARBA" id="ARBA00022448"/>
    </source>
</evidence>
<keyword evidence="3 8" id="KW-0813">Transport</keyword>
<keyword evidence="4 8" id="KW-0406">Ion transport</keyword>
<evidence type="ECO:0000259" key="10">
    <source>
        <dbReference type="Pfam" id="PF02823"/>
    </source>
</evidence>
<evidence type="ECO:0000256" key="4">
    <source>
        <dbReference type="ARBA" id="ARBA00023065"/>
    </source>
</evidence>
<keyword evidence="7 8" id="KW-0066">ATP synthesis</keyword>
<dbReference type="Pfam" id="PF02823">
    <property type="entry name" value="ATP-synt_DE_N"/>
    <property type="match status" value="1"/>
</dbReference>
<comment type="function">
    <text evidence="8">Produces ATP from ADP in the presence of a proton gradient across the membrane.</text>
</comment>
<evidence type="ECO:0000256" key="7">
    <source>
        <dbReference type="ARBA" id="ARBA00023310"/>
    </source>
</evidence>
<gene>
    <name evidence="8" type="primary">atpC</name>
    <name evidence="11" type="ORF">SAMN04488558_10213</name>
</gene>
<dbReference type="STRING" id="89093.SAMN04488558_10213"/>
<evidence type="ECO:0000313" key="12">
    <source>
        <dbReference type="Proteomes" id="UP000198833"/>
    </source>
</evidence>
<evidence type="ECO:0000256" key="6">
    <source>
        <dbReference type="ARBA" id="ARBA00023196"/>
    </source>
</evidence>
<evidence type="ECO:0000256" key="5">
    <source>
        <dbReference type="ARBA" id="ARBA00023136"/>
    </source>
</evidence>
<dbReference type="GO" id="GO:0046933">
    <property type="term" value="F:proton-transporting ATP synthase activity, rotational mechanism"/>
    <property type="evidence" value="ECO:0007669"/>
    <property type="project" value="UniProtKB-UniRule"/>
</dbReference>
<protein>
    <recommendedName>
        <fullName evidence="8">ATP synthase epsilon chain</fullName>
    </recommendedName>
    <alternativeName>
        <fullName evidence="8">ATP synthase F1 sector epsilon subunit</fullName>
    </alternativeName>
    <alternativeName>
        <fullName evidence="8">F-ATPase epsilon subunit</fullName>
    </alternativeName>
</protein>
<reference evidence="11 12" key="1">
    <citation type="submission" date="2016-10" db="EMBL/GenBank/DDBJ databases">
        <authorList>
            <person name="de Groot N.N."/>
        </authorList>
    </citation>
    <scope>NUCLEOTIDE SEQUENCE [LARGE SCALE GENOMIC DNA]</scope>
    <source>
        <strain evidence="11 12">DSM 15695</strain>
    </source>
</reference>
<dbReference type="InterPro" id="IPR001469">
    <property type="entry name" value="ATP_synth_F1_dsu/esu"/>
</dbReference>
<evidence type="ECO:0000256" key="2">
    <source>
        <dbReference type="ARBA" id="ARBA00005712"/>
    </source>
</evidence>
<keyword evidence="6 8" id="KW-0139">CF(1)</keyword>
<dbReference type="InterPro" id="IPR036771">
    <property type="entry name" value="ATPsynth_dsu/esu_N"/>
</dbReference>
<dbReference type="SUPFAM" id="SSF51344">
    <property type="entry name" value="Epsilon subunit of F1F0-ATP synthase N-terminal domain"/>
    <property type="match status" value="1"/>
</dbReference>
<evidence type="ECO:0000256" key="1">
    <source>
        <dbReference type="ARBA" id="ARBA00004184"/>
    </source>
</evidence>
<proteinExistence type="inferred from homology"/>
<sequence length="146" mass="16214">MTETKKRFMRCEIITPQGLIYSHRVKSISLQSQNSGMTLLYNHMPIVTTVDIGVIKVIRVTDDKELPNYIAVNGGVLEMHDNVCTIVATYAIRARDIDDGAVLIEKQEAEAAAAAALSRKDVVAYKRAQLSLKRALNMLEVSKLKP</sequence>
<comment type="subcellular location">
    <subcellularLocation>
        <location evidence="8">Cell membrane</location>
        <topology evidence="8">Peripheral membrane protein</topology>
    </subcellularLocation>
    <subcellularLocation>
        <location evidence="1">Endomembrane system</location>
        <topology evidence="1">Peripheral membrane protein</topology>
    </subcellularLocation>
</comment>
<dbReference type="GO" id="GO:0005886">
    <property type="term" value="C:plasma membrane"/>
    <property type="evidence" value="ECO:0007669"/>
    <property type="project" value="UniProtKB-SubCell"/>
</dbReference>
<comment type="similarity">
    <text evidence="2 8 9">Belongs to the ATPase epsilon chain family.</text>
</comment>
<dbReference type="HAMAP" id="MF_00530">
    <property type="entry name" value="ATP_synth_epsil_bac"/>
    <property type="match status" value="1"/>
</dbReference>
<dbReference type="PANTHER" id="PTHR13822">
    <property type="entry name" value="ATP SYNTHASE DELTA/EPSILON CHAIN"/>
    <property type="match status" value="1"/>
</dbReference>
<organism evidence="11 12">
    <name type="scientific">Ignavigranum ruoffiae</name>
    <dbReference type="NCBI Taxonomy" id="89093"/>
    <lineage>
        <taxon>Bacteria</taxon>
        <taxon>Bacillati</taxon>
        <taxon>Bacillota</taxon>
        <taxon>Bacilli</taxon>
        <taxon>Lactobacillales</taxon>
        <taxon>Aerococcaceae</taxon>
        <taxon>Ignavigranum</taxon>
    </lineage>
</organism>
<dbReference type="NCBIfam" id="TIGR01216">
    <property type="entry name" value="ATP_synt_epsi"/>
    <property type="match status" value="1"/>
</dbReference>
<dbReference type="GO" id="GO:0045259">
    <property type="term" value="C:proton-transporting ATP synthase complex"/>
    <property type="evidence" value="ECO:0007669"/>
    <property type="project" value="UniProtKB-KW"/>
</dbReference>
<keyword evidence="8" id="KW-0375">Hydrogen ion transport</keyword>
<evidence type="ECO:0000313" key="11">
    <source>
        <dbReference type="EMBL" id="SEP77508.1"/>
    </source>
</evidence>